<dbReference type="EMBL" id="CP010777">
    <property type="protein sequence ID" value="AKQ45033.1"/>
    <property type="molecule type" value="Genomic_DNA"/>
</dbReference>
<sequence>MKVPPEWKYLRYEGPVIDAFQGDIITSSSDTLGVIFSLGTESLSDDGRKQIVVPERVREKLLKEGADMSRFVFVPTDKDVPTMQEKLVTQKFEEKRINGVKAKVVIPKQVGKGVTGAHFRGIKLQGSETAYEFTIVGKDLGTADHEALLKIIETVKFK</sequence>
<reference evidence="1 2" key="1">
    <citation type="submission" date="2015-01" db="EMBL/GenBank/DDBJ databases">
        <title>Rufibacter sp./DG31D/ whole genome sequencing.</title>
        <authorList>
            <person name="Kim M.K."/>
            <person name="Srinivasan S."/>
            <person name="Lee J.-J."/>
        </authorList>
    </citation>
    <scope>NUCLEOTIDE SEQUENCE [LARGE SCALE GENOMIC DNA]</scope>
    <source>
        <strain evidence="1 2">DG31D</strain>
    </source>
</reference>
<dbReference type="PATRIC" id="fig|1379910.4.peg.944"/>
<name>A0A0H4VI39_9BACT</name>
<evidence type="ECO:0000313" key="2">
    <source>
        <dbReference type="Proteomes" id="UP000036458"/>
    </source>
</evidence>
<dbReference type="Proteomes" id="UP000036458">
    <property type="component" value="Chromosome"/>
</dbReference>
<dbReference type="AlphaFoldDB" id="A0A0H4VI39"/>
<keyword evidence="2" id="KW-1185">Reference proteome</keyword>
<protein>
    <submittedName>
        <fullName evidence="1">Uncharacterized protein</fullName>
    </submittedName>
</protein>
<organism evidence="1 2">
    <name type="scientific">Rufibacter radiotolerans</name>
    <dbReference type="NCBI Taxonomy" id="1379910"/>
    <lineage>
        <taxon>Bacteria</taxon>
        <taxon>Pseudomonadati</taxon>
        <taxon>Bacteroidota</taxon>
        <taxon>Cytophagia</taxon>
        <taxon>Cytophagales</taxon>
        <taxon>Hymenobacteraceae</taxon>
        <taxon>Rufibacter</taxon>
    </lineage>
</organism>
<dbReference type="STRING" id="1379910.TH63_04335"/>
<proteinExistence type="predicted"/>
<evidence type="ECO:0000313" key="1">
    <source>
        <dbReference type="EMBL" id="AKQ45033.1"/>
    </source>
</evidence>
<accession>A0A0H4VI39</accession>
<dbReference type="KEGG" id="ruf:TH63_04335"/>
<gene>
    <name evidence="1" type="ORF">TH63_04335</name>
</gene>